<dbReference type="EMBL" id="OV725080">
    <property type="protein sequence ID" value="CAH1399041.1"/>
    <property type="molecule type" value="Genomic_DNA"/>
</dbReference>
<evidence type="ECO:0000256" key="1">
    <source>
        <dbReference type="ARBA" id="ARBA00006082"/>
    </source>
</evidence>
<keyword evidence="3" id="KW-0175">Coiled coil</keyword>
<organism evidence="5 6">
    <name type="scientific">Nezara viridula</name>
    <name type="common">Southern green stink bug</name>
    <name type="synonym">Cimex viridulus</name>
    <dbReference type="NCBI Taxonomy" id="85310"/>
    <lineage>
        <taxon>Eukaryota</taxon>
        <taxon>Metazoa</taxon>
        <taxon>Ecdysozoa</taxon>
        <taxon>Arthropoda</taxon>
        <taxon>Hexapoda</taxon>
        <taxon>Insecta</taxon>
        <taxon>Pterygota</taxon>
        <taxon>Neoptera</taxon>
        <taxon>Paraneoptera</taxon>
        <taxon>Hemiptera</taxon>
        <taxon>Heteroptera</taxon>
        <taxon>Panheteroptera</taxon>
        <taxon>Pentatomomorpha</taxon>
        <taxon>Pentatomoidea</taxon>
        <taxon>Pentatomidae</taxon>
        <taxon>Pentatominae</taxon>
        <taxon>Nezara</taxon>
    </lineage>
</organism>
<protein>
    <recommendedName>
        <fullName evidence="4">DNA mismatch repair protein S5 domain-containing protein</fullName>
    </recommendedName>
</protein>
<dbReference type="GO" id="GO:0005524">
    <property type="term" value="F:ATP binding"/>
    <property type="evidence" value="ECO:0007669"/>
    <property type="project" value="InterPro"/>
</dbReference>
<evidence type="ECO:0000259" key="4">
    <source>
        <dbReference type="SMART" id="SM01340"/>
    </source>
</evidence>
<dbReference type="CDD" id="cd16926">
    <property type="entry name" value="HATPase_MutL-MLH-PMS-like"/>
    <property type="match status" value="1"/>
</dbReference>
<dbReference type="NCBIfam" id="TIGR00585">
    <property type="entry name" value="mutl"/>
    <property type="match status" value="1"/>
</dbReference>
<dbReference type="CDD" id="cd00782">
    <property type="entry name" value="MutL_Trans"/>
    <property type="match status" value="1"/>
</dbReference>
<dbReference type="SUPFAM" id="SSF47095">
    <property type="entry name" value="HMG-box"/>
    <property type="match status" value="1"/>
</dbReference>
<gene>
    <name evidence="5" type="ORF">NEZAVI_LOCUS8578</name>
</gene>
<name>A0A9P0MQA0_NEZVI</name>
<dbReference type="SMART" id="SM01340">
    <property type="entry name" value="DNA_mis_repair"/>
    <property type="match status" value="1"/>
</dbReference>
<dbReference type="InterPro" id="IPR014721">
    <property type="entry name" value="Ribsml_uS5_D2-typ_fold_subgr"/>
</dbReference>
<dbReference type="GO" id="GO:0006298">
    <property type="term" value="P:mismatch repair"/>
    <property type="evidence" value="ECO:0007669"/>
    <property type="project" value="InterPro"/>
</dbReference>
<dbReference type="InterPro" id="IPR036890">
    <property type="entry name" value="HATPase_C_sf"/>
</dbReference>
<evidence type="ECO:0000313" key="5">
    <source>
        <dbReference type="EMBL" id="CAH1399041.1"/>
    </source>
</evidence>
<dbReference type="GO" id="GO:0032389">
    <property type="term" value="C:MutLalpha complex"/>
    <property type="evidence" value="ECO:0007669"/>
    <property type="project" value="TreeGrafter"/>
</dbReference>
<dbReference type="PANTHER" id="PTHR10073:SF54">
    <property type="entry name" value="PMS1 PROTEIN HOMOLOG 1"/>
    <property type="match status" value="1"/>
</dbReference>
<dbReference type="InterPro" id="IPR002099">
    <property type="entry name" value="MutL/Mlh/PMS"/>
</dbReference>
<reference evidence="5" key="1">
    <citation type="submission" date="2022-01" db="EMBL/GenBank/DDBJ databases">
        <authorList>
            <person name="King R."/>
        </authorList>
    </citation>
    <scope>NUCLEOTIDE SEQUENCE</scope>
</reference>
<dbReference type="InterPro" id="IPR013507">
    <property type="entry name" value="DNA_mismatch_S5_2-like"/>
</dbReference>
<evidence type="ECO:0000313" key="6">
    <source>
        <dbReference type="Proteomes" id="UP001152798"/>
    </source>
</evidence>
<feature type="domain" description="DNA mismatch repair protein S5" evidence="4">
    <location>
        <begin position="212"/>
        <end position="340"/>
    </location>
</feature>
<dbReference type="InterPro" id="IPR014762">
    <property type="entry name" value="DNA_mismatch_repair_CS"/>
</dbReference>
<proteinExistence type="inferred from homology"/>
<dbReference type="InterPro" id="IPR020568">
    <property type="entry name" value="Ribosomal_Su5_D2-typ_SF"/>
</dbReference>
<dbReference type="FunFam" id="3.30.565.10:FF:000017">
    <property type="entry name" value="PMS1 homolog 1, mismatch repair system component"/>
    <property type="match status" value="1"/>
</dbReference>
<dbReference type="Proteomes" id="UP001152798">
    <property type="component" value="Chromosome 4"/>
</dbReference>
<dbReference type="CDD" id="cd00084">
    <property type="entry name" value="HMG-box_SF"/>
    <property type="match status" value="1"/>
</dbReference>
<accession>A0A9P0MQA0</accession>
<dbReference type="Pfam" id="PF13589">
    <property type="entry name" value="HATPase_c_3"/>
    <property type="match status" value="1"/>
</dbReference>
<keyword evidence="2" id="KW-0227">DNA damage</keyword>
<dbReference type="Gene3D" id="3.30.565.10">
    <property type="entry name" value="Histidine kinase-like ATPase, C-terminal domain"/>
    <property type="match status" value="1"/>
</dbReference>
<dbReference type="AlphaFoldDB" id="A0A9P0MQA0"/>
<dbReference type="Pfam" id="PF01119">
    <property type="entry name" value="DNA_mis_repair"/>
    <property type="match status" value="1"/>
</dbReference>
<dbReference type="OrthoDB" id="10254304at2759"/>
<dbReference type="PROSITE" id="PS00058">
    <property type="entry name" value="DNA_MISMATCH_REPAIR_1"/>
    <property type="match status" value="1"/>
</dbReference>
<dbReference type="InterPro" id="IPR036910">
    <property type="entry name" value="HMG_box_dom_sf"/>
</dbReference>
<sequence length="880" mass="99855">MSLKQLPHSTIKLISSAQVITSVSSVVKELIENSIDAGATNIEIKLENHGLDKIEVRDNGIGVKREEVQYMCKKSYTSKIKTFDDLYKLSTYGFRGEALNSLCALATVSITTISEGEDVAMVYAFDHEGNIKSNKISHIVKGTTIVVENLFKNLPVRKQFLTNGRRKMDEIKKVEQVVKTLAVIHPRLRAVLTHNKFCIWQKNCVSTLRQSLVQIIAPTIVKQLTDIKYESETISFDLLVPARACNISSTCYGNPGDAMYLFINLRPIKNKMIEKIVQDEIFSYFGHEIPSGKYPTCLVSIKLPPDSLDVNLEPNKTRVIIKDIEETGNILKRELVLYYVGPIDTPKEFHDIIDEEIERNCIKRKNDEHEKVGKKSKLESIEKVEYMTDGDDLDDCNAPDLINENIKIMTEEGGHAIHERNFNKISVMEGIVEINNEIPVETEMQKPPVTVADLEKNQLVDAESTNTKNIILNKNSESGNQDINIDNITLSQWSRGDVCLDGDLIKSSTVLLDCKTDEKEKLSYFNNQVNSDSPPFSELGVNSQISTGERSVSSQMGCKGMAGFTKYASEAISKITKGGDGSNFTKVAGEIASKWREMNDIDKDNYLEKAKKKQKEKENKDNALMRERLQKFLEKCNEKRALKKKTYHTEIDLDINMESLKISVKERKSETELGFRFLGELNEDLKCVAIAYDFYVFSTRRLQEALLFYKNVRTMIIPLKVLESGITVKKDDLGESLWSVLVAMETAIDVKCGAVIISDERISRNGLRIELVKDDPNGCSFLITDIPLHIAFFGLDDLKEILSLIETSNPELPLEDCRPLKVLSYIRGETIRFISKNDVDTESDRILDEFRYWLDNIKPKSKRCPHQKAVFKRIDLKDFI</sequence>
<dbReference type="Gene3D" id="1.10.30.10">
    <property type="entry name" value="High mobility group box domain"/>
    <property type="match status" value="1"/>
</dbReference>
<dbReference type="PANTHER" id="PTHR10073">
    <property type="entry name" value="DNA MISMATCH REPAIR PROTEIN MLH, PMS, MUTL"/>
    <property type="match status" value="1"/>
</dbReference>
<dbReference type="GO" id="GO:0016887">
    <property type="term" value="F:ATP hydrolysis activity"/>
    <property type="evidence" value="ECO:0007669"/>
    <property type="project" value="InterPro"/>
</dbReference>
<dbReference type="Gene3D" id="3.30.230.10">
    <property type="match status" value="1"/>
</dbReference>
<dbReference type="InterPro" id="IPR038973">
    <property type="entry name" value="MutL/Mlh/Pms-like"/>
</dbReference>
<dbReference type="GO" id="GO:0030983">
    <property type="term" value="F:mismatched DNA binding"/>
    <property type="evidence" value="ECO:0007669"/>
    <property type="project" value="InterPro"/>
</dbReference>
<evidence type="ECO:0000256" key="2">
    <source>
        <dbReference type="ARBA" id="ARBA00022763"/>
    </source>
</evidence>
<evidence type="ECO:0000256" key="3">
    <source>
        <dbReference type="SAM" id="Coils"/>
    </source>
</evidence>
<feature type="coiled-coil region" evidence="3">
    <location>
        <begin position="603"/>
        <end position="635"/>
    </location>
</feature>
<dbReference type="SUPFAM" id="SSF54211">
    <property type="entry name" value="Ribosomal protein S5 domain 2-like"/>
    <property type="match status" value="1"/>
</dbReference>
<dbReference type="SUPFAM" id="SSF55874">
    <property type="entry name" value="ATPase domain of HSP90 chaperone/DNA topoisomerase II/histidine kinase"/>
    <property type="match status" value="1"/>
</dbReference>
<comment type="similarity">
    <text evidence="1">Belongs to the DNA mismatch repair MutL/HexB family.</text>
</comment>
<dbReference type="GO" id="GO:0140664">
    <property type="term" value="F:ATP-dependent DNA damage sensor activity"/>
    <property type="evidence" value="ECO:0007669"/>
    <property type="project" value="InterPro"/>
</dbReference>
<keyword evidence="6" id="KW-1185">Reference proteome</keyword>